<dbReference type="PANTHER" id="PTHR32332:SF36">
    <property type="entry name" value="2-NITROPROPANE DIOXYGENASE FAMILY, PUTATIVE (AFU_ORTHOLOGUE AFUA_4G07940)-RELATED"/>
    <property type="match status" value="1"/>
</dbReference>
<keyword evidence="4" id="KW-0223">Dioxygenase</keyword>
<evidence type="ECO:0000256" key="1">
    <source>
        <dbReference type="ARBA" id="ARBA00022630"/>
    </source>
</evidence>
<organism evidence="4 5">
    <name type="scientific">Beauveria brongniartii RCEF 3172</name>
    <dbReference type="NCBI Taxonomy" id="1081107"/>
    <lineage>
        <taxon>Eukaryota</taxon>
        <taxon>Fungi</taxon>
        <taxon>Dikarya</taxon>
        <taxon>Ascomycota</taxon>
        <taxon>Pezizomycotina</taxon>
        <taxon>Sordariomycetes</taxon>
        <taxon>Hypocreomycetidae</taxon>
        <taxon>Hypocreales</taxon>
        <taxon>Cordycipitaceae</taxon>
        <taxon>Beauveria</taxon>
        <taxon>Beauveria brongniartii</taxon>
    </lineage>
</organism>
<keyword evidence="1" id="KW-0285">Flavoprotein</keyword>
<dbReference type="InterPro" id="IPR004136">
    <property type="entry name" value="NMO"/>
</dbReference>
<dbReference type="GO" id="GO:0018580">
    <property type="term" value="F:nitronate monooxygenase activity"/>
    <property type="evidence" value="ECO:0007669"/>
    <property type="project" value="InterPro"/>
</dbReference>
<accession>A0A169YEM8</accession>
<keyword evidence="2" id="KW-0288">FMN</keyword>
<name>A0A169YEM8_9HYPO</name>
<proteinExistence type="predicted"/>
<evidence type="ECO:0000256" key="2">
    <source>
        <dbReference type="ARBA" id="ARBA00022643"/>
    </source>
</evidence>
<protein>
    <submittedName>
        <fullName evidence="4">2-nitropropane dioxygenase</fullName>
    </submittedName>
</protein>
<sequence length="324" mass="34588">MLAGMAQVSGGRLAAAVANAGGFSVVGGYECTPEQLRHAIQDMKQRFTRPNLPFGVAVAIPKCGAGARKTNKDVSQGRLDELIDITVRSGARLFVSTAGVPPKYIVDRLHQAGLLVMNLVGHPKHAVKALDAGVDMVCAQGKEGRGHTGNIPTSVLVPAVVGVARRYRPPMLGGDSRGIASGQALAGALMQGAAGAWVCTRFVASVEADCADAAKQAIVDCDFEGTQRTLVLTGRPLRMRPNEYIKDWHNLRADEIQRLCSQGVVPMDHDRQTGRPVEIPVLMGEVAGLITDILPARQIVEDMVREATEMLNLGRVYLGQRSKL</sequence>
<keyword evidence="5" id="KW-1185">Reference proteome</keyword>
<dbReference type="OrthoDB" id="10265891at2759"/>
<dbReference type="InterPro" id="IPR013785">
    <property type="entry name" value="Aldolase_TIM"/>
</dbReference>
<comment type="caution">
    <text evidence="4">The sequence shown here is derived from an EMBL/GenBank/DDBJ whole genome shotgun (WGS) entry which is preliminary data.</text>
</comment>
<reference evidence="4 5" key="1">
    <citation type="journal article" date="2016" name="Genome Biol. Evol.">
        <title>Divergent and convergent evolution of fungal pathogenicity.</title>
        <authorList>
            <person name="Shang Y."/>
            <person name="Xiao G."/>
            <person name="Zheng P."/>
            <person name="Cen K."/>
            <person name="Zhan S."/>
            <person name="Wang C."/>
        </authorList>
    </citation>
    <scope>NUCLEOTIDE SEQUENCE [LARGE SCALE GENOMIC DNA]</scope>
    <source>
        <strain evidence="4 5">RCEF 3172</strain>
    </source>
</reference>
<keyword evidence="3" id="KW-0560">Oxidoreductase</keyword>
<evidence type="ECO:0000256" key="3">
    <source>
        <dbReference type="ARBA" id="ARBA00023002"/>
    </source>
</evidence>
<dbReference type="Gene3D" id="3.20.20.70">
    <property type="entry name" value="Aldolase class I"/>
    <property type="match status" value="1"/>
</dbReference>
<dbReference type="Proteomes" id="UP000076863">
    <property type="component" value="Unassembled WGS sequence"/>
</dbReference>
<dbReference type="SUPFAM" id="SSF51412">
    <property type="entry name" value="Inosine monophosphate dehydrogenase (IMPDH)"/>
    <property type="match status" value="1"/>
</dbReference>
<dbReference type="Pfam" id="PF03060">
    <property type="entry name" value="NMO"/>
    <property type="match status" value="1"/>
</dbReference>
<dbReference type="CDD" id="cd04730">
    <property type="entry name" value="NPD_like"/>
    <property type="match status" value="1"/>
</dbReference>
<gene>
    <name evidence="4" type="ORF">BBO_06618</name>
</gene>
<evidence type="ECO:0000313" key="5">
    <source>
        <dbReference type="Proteomes" id="UP000076863"/>
    </source>
</evidence>
<evidence type="ECO:0000313" key="4">
    <source>
        <dbReference type="EMBL" id="OAA39194.1"/>
    </source>
</evidence>
<dbReference type="AlphaFoldDB" id="A0A169YEM8"/>
<dbReference type="PANTHER" id="PTHR32332">
    <property type="entry name" value="2-NITROPROPANE DIOXYGENASE"/>
    <property type="match status" value="1"/>
</dbReference>
<dbReference type="GO" id="GO:0051213">
    <property type="term" value="F:dioxygenase activity"/>
    <property type="evidence" value="ECO:0007669"/>
    <property type="project" value="UniProtKB-KW"/>
</dbReference>
<dbReference type="EMBL" id="AZHA01000023">
    <property type="protein sequence ID" value="OAA39194.1"/>
    <property type="molecule type" value="Genomic_DNA"/>
</dbReference>